<name>A0A1U9JUJ5_9HYPH</name>
<sequence>MIRCKYIAGALIGAGVAFGALTLPVQARDYYDDRGRISWSELTGRLESKGYRIRELEMKDEGWKVEVVDQYGQRLKMRLNRQGEVLREKYKD</sequence>
<evidence type="ECO:0000259" key="1">
    <source>
        <dbReference type="Pfam" id="PF13670"/>
    </source>
</evidence>
<organism evidence="2 3">
    <name type="scientific">Candidatus Tokpelaia hoelldobleri</name>
    <dbReference type="NCBI Taxonomy" id="1902579"/>
    <lineage>
        <taxon>Bacteria</taxon>
        <taxon>Pseudomonadati</taxon>
        <taxon>Pseudomonadota</taxon>
        <taxon>Alphaproteobacteria</taxon>
        <taxon>Hyphomicrobiales</taxon>
        <taxon>Candidatus Tokpelaia</taxon>
    </lineage>
</organism>
<feature type="domain" description="PepSY" evidence="1">
    <location>
        <begin position="23"/>
        <end position="88"/>
    </location>
</feature>
<accession>A0A1U9JUJ5</accession>
<protein>
    <submittedName>
        <fullName evidence="2">Protease inhibitor</fullName>
    </submittedName>
</protein>
<dbReference type="KEGG" id="thd:BHV28_08210"/>
<dbReference type="EMBL" id="CP017315">
    <property type="protein sequence ID" value="AQS41520.1"/>
    <property type="molecule type" value="Genomic_DNA"/>
</dbReference>
<gene>
    <name evidence="2" type="ORF">BHV28_08210</name>
</gene>
<reference evidence="2 3" key="1">
    <citation type="journal article" date="2010" name="Science">
        <title>Genomic comparison of the ants Camponotus floridanus and Harpegnathos saltator.</title>
        <authorList>
            <person name="Bonasio R."/>
            <person name="Zhang G."/>
            <person name="Ye C."/>
            <person name="Mutti N.S."/>
            <person name="Fang X."/>
            <person name="Qin N."/>
            <person name="Donahue G."/>
            <person name="Yang P."/>
            <person name="Li Q."/>
            <person name="Li C."/>
            <person name="Zhang P."/>
            <person name="Huang Z."/>
            <person name="Berger S.L."/>
            <person name="Reinberg D."/>
            <person name="Wang J."/>
            <person name="Liebig J."/>
        </authorList>
    </citation>
    <scope>NUCLEOTIDE SEQUENCE [LARGE SCALE GENOMIC DNA]</scope>
    <source>
        <strain evidence="2 3">Hsal</strain>
    </source>
</reference>
<dbReference type="Pfam" id="PF13670">
    <property type="entry name" value="PepSY_2"/>
    <property type="match status" value="1"/>
</dbReference>
<dbReference type="AlphaFoldDB" id="A0A1U9JUJ5"/>
<keyword evidence="2" id="KW-0646">Protease inhibitor</keyword>
<proteinExistence type="predicted"/>
<evidence type="ECO:0000313" key="2">
    <source>
        <dbReference type="EMBL" id="AQS41520.1"/>
    </source>
</evidence>
<reference evidence="2 3" key="2">
    <citation type="journal article" date="2016" name="Sci. Rep.">
        <title>The genome of Rhizobiales bacteria in predatory ants reveals urease gene functions but no genes for nitrogen fixation.</title>
        <authorList>
            <person name="Neuvonen M.M."/>
            <person name="Tamarit D."/>
            <person name="Naslund K."/>
            <person name="Liebig J."/>
            <person name="Feldhaar H."/>
            <person name="Moran N.A."/>
            <person name="Guy L."/>
            <person name="Andersson S.G."/>
        </authorList>
    </citation>
    <scope>NUCLEOTIDE SEQUENCE [LARGE SCALE GENOMIC DNA]</scope>
    <source>
        <strain evidence="2 3">Hsal</strain>
    </source>
</reference>
<keyword evidence="3" id="KW-1185">Reference proteome</keyword>
<evidence type="ECO:0000313" key="3">
    <source>
        <dbReference type="Proteomes" id="UP000188912"/>
    </source>
</evidence>
<dbReference type="Proteomes" id="UP000188912">
    <property type="component" value="Chromosome"/>
</dbReference>
<dbReference type="STRING" id="1902579.BHV28_08210"/>
<dbReference type="InterPro" id="IPR025711">
    <property type="entry name" value="PepSY"/>
</dbReference>